<dbReference type="Pfam" id="PF00612">
    <property type="entry name" value="IQ"/>
    <property type="match status" value="1"/>
</dbReference>
<dbReference type="Gene3D" id="1.20.5.190">
    <property type="match status" value="1"/>
</dbReference>
<proteinExistence type="predicted"/>
<protein>
    <submittedName>
        <fullName evidence="1">Uncharacterized protein</fullName>
    </submittedName>
</protein>
<gene>
    <name evidence="1" type="ORF">EVAR_30306_1</name>
</gene>
<dbReference type="EMBL" id="BGZK01000505">
    <property type="protein sequence ID" value="GBP47592.1"/>
    <property type="molecule type" value="Genomic_DNA"/>
</dbReference>
<name>A0A4C1WAR4_EUMVA</name>
<dbReference type="AlphaFoldDB" id="A0A4C1WAR4"/>
<dbReference type="InterPro" id="IPR000048">
    <property type="entry name" value="IQ_motif_EF-hand-BS"/>
</dbReference>
<dbReference type="PROSITE" id="PS50096">
    <property type="entry name" value="IQ"/>
    <property type="match status" value="1"/>
</dbReference>
<evidence type="ECO:0000313" key="2">
    <source>
        <dbReference type="Proteomes" id="UP000299102"/>
    </source>
</evidence>
<evidence type="ECO:0000313" key="1">
    <source>
        <dbReference type="EMBL" id="GBP47592.1"/>
    </source>
</evidence>
<accession>A0A4C1WAR4</accession>
<dbReference type="Proteomes" id="UP000299102">
    <property type="component" value="Unassembled WGS sequence"/>
</dbReference>
<organism evidence="1 2">
    <name type="scientific">Eumeta variegata</name>
    <name type="common">Bagworm moth</name>
    <name type="synonym">Eumeta japonica</name>
    <dbReference type="NCBI Taxonomy" id="151549"/>
    <lineage>
        <taxon>Eukaryota</taxon>
        <taxon>Metazoa</taxon>
        <taxon>Ecdysozoa</taxon>
        <taxon>Arthropoda</taxon>
        <taxon>Hexapoda</taxon>
        <taxon>Insecta</taxon>
        <taxon>Pterygota</taxon>
        <taxon>Neoptera</taxon>
        <taxon>Endopterygota</taxon>
        <taxon>Lepidoptera</taxon>
        <taxon>Glossata</taxon>
        <taxon>Ditrysia</taxon>
        <taxon>Tineoidea</taxon>
        <taxon>Psychidae</taxon>
        <taxon>Oiketicinae</taxon>
        <taxon>Eumeta</taxon>
    </lineage>
</organism>
<keyword evidence="2" id="KW-1185">Reference proteome</keyword>
<sequence length="144" mass="17298">MVRSGLRPHYSTVRTVKRPFCSDYFAPEASGVPRRFFDISEAQSVRRNVRLWTRVRRLQWRKELCNAATKIQASFRGHQARKQTTEVKDKQQQDQVCRPRTYRRCQNARCCPGWRRKFYKSYKKKSEKRSTLDAFANTSRFDIR</sequence>
<dbReference type="OrthoDB" id="252964at2759"/>
<comment type="caution">
    <text evidence="1">The sequence shown here is derived from an EMBL/GenBank/DDBJ whole genome shotgun (WGS) entry which is preliminary data.</text>
</comment>
<reference evidence="1 2" key="1">
    <citation type="journal article" date="2019" name="Commun. Biol.">
        <title>The bagworm genome reveals a unique fibroin gene that provides high tensile strength.</title>
        <authorList>
            <person name="Kono N."/>
            <person name="Nakamura H."/>
            <person name="Ohtoshi R."/>
            <person name="Tomita M."/>
            <person name="Numata K."/>
            <person name="Arakawa K."/>
        </authorList>
    </citation>
    <scope>NUCLEOTIDE SEQUENCE [LARGE SCALE GENOMIC DNA]</scope>
</reference>